<organism evidence="7 8">
    <name type="scientific">Clohesyomyces aquaticus</name>
    <dbReference type="NCBI Taxonomy" id="1231657"/>
    <lineage>
        <taxon>Eukaryota</taxon>
        <taxon>Fungi</taxon>
        <taxon>Dikarya</taxon>
        <taxon>Ascomycota</taxon>
        <taxon>Pezizomycotina</taxon>
        <taxon>Dothideomycetes</taxon>
        <taxon>Pleosporomycetidae</taxon>
        <taxon>Pleosporales</taxon>
        <taxon>Lindgomycetaceae</taxon>
        <taxon>Clohesyomyces</taxon>
    </lineage>
</organism>
<keyword evidence="2 6" id="KW-0812">Transmembrane</keyword>
<comment type="subcellular location">
    <subcellularLocation>
        <location evidence="1">Membrane</location>
        <topology evidence="1">Single-pass membrane protein</topology>
    </subcellularLocation>
</comment>
<dbReference type="GO" id="GO:0016020">
    <property type="term" value="C:membrane"/>
    <property type="evidence" value="ECO:0007669"/>
    <property type="project" value="UniProtKB-SubCell"/>
</dbReference>
<dbReference type="Proteomes" id="UP000193144">
    <property type="component" value="Unassembled WGS sequence"/>
</dbReference>
<name>A0A1Y2ABB4_9PLEO</name>
<evidence type="ECO:0000313" key="7">
    <source>
        <dbReference type="EMBL" id="ORY19849.1"/>
    </source>
</evidence>
<gene>
    <name evidence="7" type="ORF">BCR34DRAFT_595295</name>
</gene>
<dbReference type="InterPro" id="IPR051694">
    <property type="entry name" value="Immunoregulatory_rcpt-like"/>
</dbReference>
<feature type="transmembrane region" description="Helical" evidence="6">
    <location>
        <begin position="224"/>
        <end position="247"/>
    </location>
</feature>
<accession>A0A1Y2ABB4</accession>
<evidence type="ECO:0000256" key="1">
    <source>
        <dbReference type="ARBA" id="ARBA00004167"/>
    </source>
</evidence>
<reference evidence="7 8" key="1">
    <citation type="submission" date="2016-07" db="EMBL/GenBank/DDBJ databases">
        <title>Pervasive Adenine N6-methylation of Active Genes in Fungi.</title>
        <authorList>
            <consortium name="DOE Joint Genome Institute"/>
            <person name="Mondo S.J."/>
            <person name="Dannebaum R.O."/>
            <person name="Kuo R.C."/>
            <person name="Labutti K."/>
            <person name="Haridas S."/>
            <person name="Kuo A."/>
            <person name="Salamov A."/>
            <person name="Ahrendt S.R."/>
            <person name="Lipzen A."/>
            <person name="Sullivan W."/>
            <person name="Andreopoulos W.B."/>
            <person name="Clum A."/>
            <person name="Lindquist E."/>
            <person name="Daum C."/>
            <person name="Ramamoorthy G.K."/>
            <person name="Gryganskyi A."/>
            <person name="Culley D."/>
            <person name="Magnuson J.K."/>
            <person name="James T.Y."/>
            <person name="O'Malley M.A."/>
            <person name="Stajich J.E."/>
            <person name="Spatafora J.W."/>
            <person name="Visel A."/>
            <person name="Grigoriev I.V."/>
        </authorList>
    </citation>
    <scope>NUCLEOTIDE SEQUENCE [LARGE SCALE GENOMIC DNA]</scope>
    <source>
        <strain evidence="7 8">CBS 115471</strain>
    </source>
</reference>
<dbReference type="OrthoDB" id="5344815at2759"/>
<keyword evidence="8" id="KW-1185">Reference proteome</keyword>
<feature type="region of interest" description="Disordered" evidence="5">
    <location>
        <begin position="191"/>
        <end position="215"/>
    </location>
</feature>
<comment type="caution">
    <text evidence="7">The sequence shown here is derived from an EMBL/GenBank/DDBJ whole genome shotgun (WGS) entry which is preliminary data.</text>
</comment>
<evidence type="ECO:0000313" key="8">
    <source>
        <dbReference type="Proteomes" id="UP000193144"/>
    </source>
</evidence>
<dbReference type="PANTHER" id="PTHR15549">
    <property type="entry name" value="PAIRED IMMUNOGLOBULIN-LIKE TYPE 2 RECEPTOR"/>
    <property type="match status" value="1"/>
</dbReference>
<proteinExistence type="predicted"/>
<sequence length="307" mass="32639">MRFNFNRRDTLAFDPKSYYRFSNDVYPNNTLSSGVGQNADGAINMTVVGIFSSSENWQLYPQGGRWFIRNYDYGGSFQLGLDPKAPSVPKLLPRSGTVGQQWTLSRQNDGTFMFTNGLLGNSSSLGLSKGNTIPGMQPSTQGTHWTIDINVSAKQPVDPDMYVDVENFQVLSSSSSSIASTSTAASTKASAGSGASAASATSSPTTTSTLLPSGSQKSSISGGAIAGIAIGGVVVLLLIGLALFFCLKRRKRTQGKTSELEYTPPTSVQYKQEYYKPPVELAGTPVQEPVEAGDGGGKPVQDVKYQP</sequence>
<protein>
    <recommendedName>
        <fullName evidence="9">Ricin B lectin domain-containing protein</fullName>
    </recommendedName>
</protein>
<evidence type="ECO:0008006" key="9">
    <source>
        <dbReference type="Google" id="ProtNLM"/>
    </source>
</evidence>
<evidence type="ECO:0000256" key="2">
    <source>
        <dbReference type="ARBA" id="ARBA00022692"/>
    </source>
</evidence>
<keyword evidence="4 6" id="KW-0472">Membrane</keyword>
<evidence type="ECO:0000256" key="4">
    <source>
        <dbReference type="ARBA" id="ARBA00023136"/>
    </source>
</evidence>
<evidence type="ECO:0000256" key="5">
    <source>
        <dbReference type="SAM" id="MobiDB-lite"/>
    </source>
</evidence>
<keyword evidence="3 6" id="KW-1133">Transmembrane helix</keyword>
<feature type="region of interest" description="Disordered" evidence="5">
    <location>
        <begin position="280"/>
        <end position="307"/>
    </location>
</feature>
<evidence type="ECO:0000256" key="6">
    <source>
        <dbReference type="SAM" id="Phobius"/>
    </source>
</evidence>
<dbReference type="PANTHER" id="PTHR15549:SF33">
    <property type="entry name" value="MEMBRANE PROTEIN WSC4, PUTATIVE (AFU_ORTHOLOGUE AFUA_5G09020)-RELATED"/>
    <property type="match status" value="1"/>
</dbReference>
<dbReference type="GO" id="GO:0071944">
    <property type="term" value="C:cell periphery"/>
    <property type="evidence" value="ECO:0007669"/>
    <property type="project" value="UniProtKB-ARBA"/>
</dbReference>
<evidence type="ECO:0000256" key="3">
    <source>
        <dbReference type="ARBA" id="ARBA00022989"/>
    </source>
</evidence>
<dbReference type="STRING" id="1231657.A0A1Y2ABB4"/>
<dbReference type="EMBL" id="MCFA01000001">
    <property type="protein sequence ID" value="ORY19849.1"/>
    <property type="molecule type" value="Genomic_DNA"/>
</dbReference>
<dbReference type="AlphaFoldDB" id="A0A1Y2ABB4"/>